<keyword evidence="1" id="KW-0175">Coiled coil</keyword>
<dbReference type="AlphaFoldDB" id="A0A0M0BVA8"/>
<proteinExistence type="predicted"/>
<evidence type="ECO:0000313" key="3">
    <source>
        <dbReference type="Proteomes" id="UP000037237"/>
    </source>
</evidence>
<protein>
    <submittedName>
        <fullName evidence="2">Uncharacterized protein</fullName>
    </submittedName>
</protein>
<organism evidence="2 3">
    <name type="scientific">miscellaneous Crenarchaeota group-1 archaeon SG8-32-1</name>
    <dbReference type="NCBI Taxonomy" id="1685124"/>
    <lineage>
        <taxon>Archaea</taxon>
        <taxon>Candidatus Bathyarchaeota</taxon>
        <taxon>MCG-1</taxon>
    </lineage>
</organism>
<gene>
    <name evidence="2" type="ORF">AC477_03395</name>
</gene>
<feature type="coiled-coil region" evidence="1">
    <location>
        <begin position="14"/>
        <end position="72"/>
    </location>
</feature>
<accession>A0A0M0BVA8</accession>
<comment type="caution">
    <text evidence="2">The sequence shown here is derived from an EMBL/GenBank/DDBJ whole genome shotgun (WGS) entry which is preliminary data.</text>
</comment>
<evidence type="ECO:0000256" key="1">
    <source>
        <dbReference type="SAM" id="Coils"/>
    </source>
</evidence>
<dbReference type="EMBL" id="LFWU01000077">
    <property type="protein sequence ID" value="KON32111.1"/>
    <property type="molecule type" value="Genomic_DNA"/>
</dbReference>
<name>A0A0M0BVA8_9ARCH</name>
<sequence>MERKPSNNDALEAVDFIINVLKEHEKDLDRLINQLGTITESLGETGEITIKIEKLEDRITNLQDEITNLIKHLNAPRDVPSYSRGAAVTIKCRQWEDFKNIASGAETVSYIFKDSEKIFEADAVVNGKIVSYTGELPNDNQLLKLWLSKELAVDEKDVFEGVLSIS</sequence>
<reference evidence="2 3" key="1">
    <citation type="submission" date="2015-06" db="EMBL/GenBank/DDBJ databases">
        <title>New insights into the roles of widespread benthic archaea in carbon and nitrogen cycling.</title>
        <authorList>
            <person name="Lazar C.S."/>
            <person name="Baker B.J."/>
            <person name="Seitz K.W."/>
            <person name="Hyde A.S."/>
            <person name="Dick G.J."/>
            <person name="Hinrichs K.-U."/>
            <person name="Teske A.P."/>
        </authorList>
    </citation>
    <scope>NUCLEOTIDE SEQUENCE [LARGE SCALE GENOMIC DNA]</scope>
    <source>
        <strain evidence="2">SG8-32-1</strain>
    </source>
</reference>
<dbReference type="Proteomes" id="UP000037237">
    <property type="component" value="Unassembled WGS sequence"/>
</dbReference>
<evidence type="ECO:0000313" key="2">
    <source>
        <dbReference type="EMBL" id="KON32111.1"/>
    </source>
</evidence>